<dbReference type="PhylomeDB" id="B3M6K6"/>
<accession>B3M6K6</accession>
<dbReference type="EMBL" id="CH902618">
    <property type="protein sequence ID" value="EDV38656.1"/>
    <property type="molecule type" value="Genomic_DNA"/>
</dbReference>
<proteinExistence type="predicted"/>
<dbReference type="InParanoid" id="B3M6K6"/>
<sequence length="158" mass="17651">MALSEEAHFAFAKQVALDWRELVREKKLLILQSPTASIANVDSFISVGRARTRTSSMFTGEKRDSSFYRASFFKPPKELDIERRTGSMDADRIRVNEELNLYIYPPVPVTEEARISLLLDPITPISPLSPISPVIISDLSLLSNPKADTVKSPTGEMV</sequence>
<reference evidence="1 2" key="1">
    <citation type="journal article" date="2007" name="Nature">
        <title>Evolution of genes and genomes on the Drosophila phylogeny.</title>
        <authorList>
            <consortium name="Drosophila 12 Genomes Consortium"/>
            <person name="Clark A.G."/>
            <person name="Eisen M.B."/>
            <person name="Smith D.R."/>
            <person name="Bergman C.M."/>
            <person name="Oliver B."/>
            <person name="Markow T.A."/>
            <person name="Kaufman T.C."/>
            <person name="Kellis M."/>
            <person name="Gelbart W."/>
            <person name="Iyer V.N."/>
            <person name="Pollard D.A."/>
            <person name="Sackton T.B."/>
            <person name="Larracuente A.M."/>
            <person name="Singh N.D."/>
            <person name="Abad J.P."/>
            <person name="Abt D.N."/>
            <person name="Adryan B."/>
            <person name="Aguade M."/>
            <person name="Akashi H."/>
            <person name="Anderson W.W."/>
            <person name="Aquadro C.F."/>
            <person name="Ardell D.H."/>
            <person name="Arguello R."/>
            <person name="Artieri C.G."/>
            <person name="Barbash D.A."/>
            <person name="Barker D."/>
            <person name="Barsanti P."/>
            <person name="Batterham P."/>
            <person name="Batzoglou S."/>
            <person name="Begun D."/>
            <person name="Bhutkar A."/>
            <person name="Blanco E."/>
            <person name="Bosak S.A."/>
            <person name="Bradley R.K."/>
            <person name="Brand A.D."/>
            <person name="Brent M.R."/>
            <person name="Brooks A.N."/>
            <person name="Brown R.H."/>
            <person name="Butlin R.K."/>
            <person name="Caggese C."/>
            <person name="Calvi B.R."/>
            <person name="Bernardo de Carvalho A."/>
            <person name="Caspi A."/>
            <person name="Castrezana S."/>
            <person name="Celniker S.E."/>
            <person name="Chang J.L."/>
            <person name="Chapple C."/>
            <person name="Chatterji S."/>
            <person name="Chinwalla A."/>
            <person name="Civetta A."/>
            <person name="Clifton S.W."/>
            <person name="Comeron J.M."/>
            <person name="Costello J.C."/>
            <person name="Coyne J.A."/>
            <person name="Daub J."/>
            <person name="David R.G."/>
            <person name="Delcher A.L."/>
            <person name="Delehaunty K."/>
            <person name="Do C.B."/>
            <person name="Ebling H."/>
            <person name="Edwards K."/>
            <person name="Eickbush T."/>
            <person name="Evans J.D."/>
            <person name="Filipski A."/>
            <person name="Findeiss S."/>
            <person name="Freyhult E."/>
            <person name="Fulton L."/>
            <person name="Fulton R."/>
            <person name="Garcia A.C."/>
            <person name="Gardiner A."/>
            <person name="Garfield D.A."/>
            <person name="Garvin B.E."/>
            <person name="Gibson G."/>
            <person name="Gilbert D."/>
            <person name="Gnerre S."/>
            <person name="Godfrey J."/>
            <person name="Good R."/>
            <person name="Gotea V."/>
            <person name="Gravely B."/>
            <person name="Greenberg A.J."/>
            <person name="Griffiths-Jones S."/>
            <person name="Gross S."/>
            <person name="Guigo R."/>
            <person name="Gustafson E.A."/>
            <person name="Haerty W."/>
            <person name="Hahn M.W."/>
            <person name="Halligan D.L."/>
            <person name="Halpern A.L."/>
            <person name="Halter G.M."/>
            <person name="Han M.V."/>
            <person name="Heger A."/>
            <person name="Hillier L."/>
            <person name="Hinrichs A.S."/>
            <person name="Holmes I."/>
            <person name="Hoskins R.A."/>
            <person name="Hubisz M.J."/>
            <person name="Hultmark D."/>
            <person name="Huntley M.A."/>
            <person name="Jaffe D.B."/>
            <person name="Jagadeeshan S."/>
            <person name="Jeck W.R."/>
            <person name="Johnson J."/>
            <person name="Jones C.D."/>
            <person name="Jordan W.C."/>
            <person name="Karpen G.H."/>
            <person name="Kataoka E."/>
            <person name="Keightley P.D."/>
            <person name="Kheradpour P."/>
            <person name="Kirkness E.F."/>
            <person name="Koerich L.B."/>
            <person name="Kristiansen K."/>
            <person name="Kudrna D."/>
            <person name="Kulathinal R.J."/>
            <person name="Kumar S."/>
            <person name="Kwok R."/>
            <person name="Lander E."/>
            <person name="Langley C.H."/>
            <person name="Lapoint R."/>
            <person name="Lazzaro B.P."/>
            <person name="Lee S.J."/>
            <person name="Levesque L."/>
            <person name="Li R."/>
            <person name="Lin C.F."/>
            <person name="Lin M.F."/>
            <person name="Lindblad-Toh K."/>
            <person name="Llopart A."/>
            <person name="Long M."/>
            <person name="Low L."/>
            <person name="Lozovsky E."/>
            <person name="Lu J."/>
            <person name="Luo M."/>
            <person name="Machado C.A."/>
            <person name="Makalowski W."/>
            <person name="Marzo M."/>
            <person name="Matsuda M."/>
            <person name="Matzkin L."/>
            <person name="McAllister B."/>
            <person name="McBride C.S."/>
            <person name="McKernan B."/>
            <person name="McKernan K."/>
            <person name="Mendez-Lago M."/>
            <person name="Minx P."/>
            <person name="Mollenhauer M.U."/>
            <person name="Montooth K."/>
            <person name="Mount S.M."/>
            <person name="Mu X."/>
            <person name="Myers E."/>
            <person name="Negre B."/>
            <person name="Newfeld S."/>
            <person name="Nielsen R."/>
            <person name="Noor M.A."/>
            <person name="O'Grady P."/>
            <person name="Pachter L."/>
            <person name="Papaceit M."/>
            <person name="Parisi M.J."/>
            <person name="Parisi M."/>
            <person name="Parts L."/>
            <person name="Pedersen J.S."/>
            <person name="Pesole G."/>
            <person name="Phillippy A.M."/>
            <person name="Ponting C.P."/>
            <person name="Pop M."/>
            <person name="Porcelli D."/>
            <person name="Powell J.R."/>
            <person name="Prohaska S."/>
            <person name="Pruitt K."/>
            <person name="Puig M."/>
            <person name="Quesneville H."/>
            <person name="Ram K.R."/>
            <person name="Rand D."/>
            <person name="Rasmussen M.D."/>
            <person name="Reed L.K."/>
            <person name="Reenan R."/>
            <person name="Reily A."/>
            <person name="Remington K.A."/>
            <person name="Rieger T.T."/>
            <person name="Ritchie M.G."/>
            <person name="Robin C."/>
            <person name="Rogers Y.H."/>
            <person name="Rohde C."/>
            <person name="Rozas J."/>
            <person name="Rubenfield M.J."/>
            <person name="Ruiz A."/>
            <person name="Russo S."/>
            <person name="Salzberg S.L."/>
            <person name="Sanchez-Gracia A."/>
            <person name="Saranga D.J."/>
            <person name="Sato H."/>
            <person name="Schaeffer S.W."/>
            <person name="Schatz M.C."/>
            <person name="Schlenke T."/>
            <person name="Schwartz R."/>
            <person name="Segarra C."/>
            <person name="Singh R.S."/>
            <person name="Sirot L."/>
            <person name="Sirota M."/>
            <person name="Sisneros N.B."/>
            <person name="Smith C.D."/>
            <person name="Smith T.F."/>
            <person name="Spieth J."/>
            <person name="Stage D.E."/>
            <person name="Stark A."/>
            <person name="Stephan W."/>
            <person name="Strausberg R.L."/>
            <person name="Strempel S."/>
            <person name="Sturgill D."/>
            <person name="Sutton G."/>
            <person name="Sutton G.G."/>
            <person name="Tao W."/>
            <person name="Teichmann S."/>
            <person name="Tobari Y.N."/>
            <person name="Tomimura Y."/>
            <person name="Tsolas J.M."/>
            <person name="Valente V.L."/>
            <person name="Venter E."/>
            <person name="Venter J.C."/>
            <person name="Vicario S."/>
            <person name="Vieira F.G."/>
            <person name="Vilella A.J."/>
            <person name="Villasante A."/>
            <person name="Walenz B."/>
            <person name="Wang J."/>
            <person name="Wasserman M."/>
            <person name="Watts T."/>
            <person name="Wilson D."/>
            <person name="Wilson R.K."/>
            <person name="Wing R.A."/>
            <person name="Wolfner M.F."/>
            <person name="Wong A."/>
            <person name="Wong G.K."/>
            <person name="Wu C.I."/>
            <person name="Wu G."/>
            <person name="Yamamoto D."/>
            <person name="Yang H.P."/>
            <person name="Yang S.P."/>
            <person name="Yorke J.A."/>
            <person name="Yoshida K."/>
            <person name="Zdobnov E."/>
            <person name="Zhang P."/>
            <person name="Zhang Y."/>
            <person name="Zimin A.V."/>
            <person name="Baldwin J."/>
            <person name="Abdouelleil A."/>
            <person name="Abdulkadir J."/>
            <person name="Abebe A."/>
            <person name="Abera B."/>
            <person name="Abreu J."/>
            <person name="Acer S.C."/>
            <person name="Aftuck L."/>
            <person name="Alexander A."/>
            <person name="An P."/>
            <person name="Anderson E."/>
            <person name="Anderson S."/>
            <person name="Arachi H."/>
            <person name="Azer M."/>
            <person name="Bachantsang P."/>
            <person name="Barry A."/>
            <person name="Bayul T."/>
            <person name="Berlin A."/>
            <person name="Bessette D."/>
            <person name="Bloom T."/>
            <person name="Blye J."/>
            <person name="Boguslavskiy L."/>
            <person name="Bonnet C."/>
            <person name="Boukhgalter B."/>
            <person name="Bourzgui I."/>
            <person name="Brown A."/>
            <person name="Cahill P."/>
            <person name="Channer S."/>
            <person name="Cheshatsang Y."/>
            <person name="Chuda L."/>
            <person name="Citroen M."/>
            <person name="Collymore A."/>
            <person name="Cooke P."/>
            <person name="Costello M."/>
            <person name="D'Aco K."/>
            <person name="Daza R."/>
            <person name="De Haan G."/>
            <person name="DeGray S."/>
            <person name="DeMaso C."/>
            <person name="Dhargay N."/>
            <person name="Dooley K."/>
            <person name="Dooley E."/>
            <person name="Doricent M."/>
            <person name="Dorje P."/>
            <person name="Dorjee K."/>
            <person name="Dupes A."/>
            <person name="Elong R."/>
            <person name="Falk J."/>
            <person name="Farina A."/>
            <person name="Faro S."/>
            <person name="Ferguson D."/>
            <person name="Fisher S."/>
            <person name="Foley C.D."/>
            <person name="Franke A."/>
            <person name="Friedrich D."/>
            <person name="Gadbois L."/>
            <person name="Gearin G."/>
            <person name="Gearin C.R."/>
            <person name="Giannoukos G."/>
            <person name="Goode T."/>
            <person name="Graham J."/>
            <person name="Grandbois E."/>
            <person name="Grewal S."/>
            <person name="Gyaltsen K."/>
            <person name="Hafez N."/>
            <person name="Hagos B."/>
            <person name="Hall J."/>
            <person name="Henson C."/>
            <person name="Hollinger A."/>
            <person name="Honan T."/>
            <person name="Huard M.D."/>
            <person name="Hughes L."/>
            <person name="Hurhula B."/>
            <person name="Husby M.E."/>
            <person name="Kamat A."/>
            <person name="Kanga B."/>
            <person name="Kashin S."/>
            <person name="Khazanovich D."/>
            <person name="Kisner P."/>
            <person name="Lance K."/>
            <person name="Lara M."/>
            <person name="Lee W."/>
            <person name="Lennon N."/>
            <person name="Letendre F."/>
            <person name="LeVine R."/>
            <person name="Lipovsky A."/>
            <person name="Liu X."/>
            <person name="Liu J."/>
            <person name="Liu S."/>
            <person name="Lokyitsang T."/>
            <person name="Lokyitsang Y."/>
            <person name="Lubonja R."/>
            <person name="Lui A."/>
            <person name="MacDonald P."/>
            <person name="Magnisalis V."/>
            <person name="Maru K."/>
            <person name="Matthews C."/>
            <person name="McCusker W."/>
            <person name="McDonough S."/>
            <person name="Mehta T."/>
            <person name="Meldrim J."/>
            <person name="Meneus L."/>
            <person name="Mihai O."/>
            <person name="Mihalev A."/>
            <person name="Mihova T."/>
            <person name="Mittelman R."/>
            <person name="Mlenga V."/>
            <person name="Montmayeur A."/>
            <person name="Mulrain L."/>
            <person name="Navidi A."/>
            <person name="Naylor J."/>
            <person name="Negash T."/>
            <person name="Nguyen T."/>
            <person name="Nguyen N."/>
            <person name="Nicol R."/>
            <person name="Norbu C."/>
            <person name="Norbu N."/>
            <person name="Novod N."/>
            <person name="O'Neill B."/>
            <person name="Osman S."/>
            <person name="Markiewicz E."/>
            <person name="Oyono O.L."/>
            <person name="Patti C."/>
            <person name="Phunkhang P."/>
            <person name="Pierre F."/>
            <person name="Priest M."/>
            <person name="Raghuraman S."/>
            <person name="Rege F."/>
            <person name="Reyes R."/>
            <person name="Rise C."/>
            <person name="Rogov P."/>
            <person name="Ross K."/>
            <person name="Ryan E."/>
            <person name="Settipalli S."/>
            <person name="Shea T."/>
            <person name="Sherpa N."/>
            <person name="Shi L."/>
            <person name="Shih D."/>
            <person name="Sparrow T."/>
            <person name="Spaulding J."/>
            <person name="Stalker J."/>
            <person name="Stange-Thomann N."/>
            <person name="Stavropoulos S."/>
            <person name="Stone C."/>
            <person name="Strader C."/>
            <person name="Tesfaye S."/>
            <person name="Thomson T."/>
            <person name="Thoulutsang Y."/>
            <person name="Thoulutsang D."/>
            <person name="Topham K."/>
            <person name="Topping I."/>
            <person name="Tsamla T."/>
            <person name="Vassiliev H."/>
            <person name="Vo A."/>
            <person name="Wangchuk T."/>
            <person name="Wangdi T."/>
            <person name="Weiand M."/>
            <person name="Wilkinson J."/>
            <person name="Wilson A."/>
            <person name="Yadav S."/>
            <person name="Young G."/>
            <person name="Yu Q."/>
            <person name="Zembek L."/>
            <person name="Zhong D."/>
            <person name="Zimmer A."/>
            <person name="Zwirko Z."/>
            <person name="Jaffe D.B."/>
            <person name="Alvarez P."/>
            <person name="Brockman W."/>
            <person name="Butler J."/>
            <person name="Chin C."/>
            <person name="Gnerre S."/>
            <person name="Grabherr M."/>
            <person name="Kleber M."/>
            <person name="Mauceli E."/>
            <person name="MacCallum I."/>
        </authorList>
    </citation>
    <scope>NUCLEOTIDE SEQUENCE [LARGE SCALE GENOMIC DNA]</scope>
    <source>
        <strain evidence="2">Tucson 14024-0371.13</strain>
    </source>
</reference>
<dbReference type="AlphaFoldDB" id="B3M6K6"/>
<dbReference type="HOGENOM" id="CLU_1679755_0_0_1"/>
<dbReference type="OrthoDB" id="7856833at2759"/>
<gene>
    <name evidence="1" type="primary">Dana\GF24888</name>
    <name evidence="1" type="synonym">dana_GLEANR_9575</name>
    <name evidence="1" type="ORF">GF24888</name>
</gene>
<organism evidence="1 2">
    <name type="scientific">Drosophila ananassae</name>
    <name type="common">Fruit fly</name>
    <dbReference type="NCBI Taxonomy" id="7217"/>
    <lineage>
        <taxon>Eukaryota</taxon>
        <taxon>Metazoa</taxon>
        <taxon>Ecdysozoa</taxon>
        <taxon>Arthropoda</taxon>
        <taxon>Hexapoda</taxon>
        <taxon>Insecta</taxon>
        <taxon>Pterygota</taxon>
        <taxon>Neoptera</taxon>
        <taxon>Endopterygota</taxon>
        <taxon>Diptera</taxon>
        <taxon>Brachycera</taxon>
        <taxon>Muscomorpha</taxon>
        <taxon>Ephydroidea</taxon>
        <taxon>Drosophilidae</taxon>
        <taxon>Drosophila</taxon>
        <taxon>Sophophora</taxon>
    </lineage>
</organism>
<protein>
    <submittedName>
        <fullName evidence="1">Uncharacterized protein</fullName>
    </submittedName>
</protein>
<name>B3M6K6_DROAN</name>
<keyword evidence="2" id="KW-1185">Reference proteome</keyword>
<dbReference type="OMA" id="RMASIQF"/>
<dbReference type="Proteomes" id="UP000007801">
    <property type="component" value="Unassembled WGS sequence"/>
</dbReference>
<evidence type="ECO:0000313" key="1">
    <source>
        <dbReference type="EMBL" id="EDV38656.1"/>
    </source>
</evidence>
<evidence type="ECO:0000313" key="2">
    <source>
        <dbReference type="Proteomes" id="UP000007801"/>
    </source>
</evidence>